<comment type="caution">
    <text evidence="1">The sequence shown here is derived from an EMBL/GenBank/DDBJ whole genome shotgun (WGS) entry which is preliminary data.</text>
</comment>
<evidence type="ECO:0000313" key="1">
    <source>
        <dbReference type="EMBL" id="RHA74964.1"/>
    </source>
</evidence>
<dbReference type="PROSITE" id="PS51257">
    <property type="entry name" value="PROKAR_LIPOPROTEIN"/>
    <property type="match status" value="1"/>
</dbReference>
<dbReference type="EMBL" id="QSFT01000019">
    <property type="protein sequence ID" value="RHA74964.1"/>
    <property type="molecule type" value="Genomic_DNA"/>
</dbReference>
<sequence length="465" mass="52463">MKLKFLAAIGFAAILYSCDDTTTGIGDFVAENDGIEAFSDSYDISTRTILLDSIFSRTSSAYLGKFTDPEYGTFSAEFLTQINCPEGYEFPSTLQAIEEATLVMYYNSYYGDSLATMRVQVDTLNQVINDDGSDKRLYYTSLDPTAYYDKNKPALAQKYYAAHNHTMSDSLRNAVGYSSITLDLGEGFSNHLYEKYMENNHQNFKDAQAFINNVLKGFYIHTNQGEGSILYISDIKLLMKIRYTTKNSAGTADSIVRGYIPFPATKEVFMSTRFDNDKSVLKQLAAEKEHTYLKTPAGLCTEITLPLEELYNDHKTDTLNSVSLTFTRLRETTERTYPMGIPGTLLLIRKSEVKDFFEGGKLYDNQTTFCADYTSNSYTFSKLNRLISHIFTEIENNPDTYNQDPDWNKILLIPVKKELDGSNSTEAKVIGVSNDMEVNSARLIGGEEGEKIQMNVIYTQPKNPK</sequence>
<gene>
    <name evidence="1" type="ORF">DW921_09600</name>
</gene>
<name>A0A413SYU7_9BACT</name>
<accession>A0A413SYU7</accession>
<reference evidence="1 2" key="1">
    <citation type="submission" date="2018-08" db="EMBL/GenBank/DDBJ databases">
        <title>A genome reference for cultivated species of the human gut microbiota.</title>
        <authorList>
            <person name="Zou Y."/>
            <person name="Xue W."/>
            <person name="Luo G."/>
        </authorList>
    </citation>
    <scope>NUCLEOTIDE SEQUENCE [LARGE SCALE GENOMIC DNA]</scope>
    <source>
        <strain evidence="1 2">AM42-38</strain>
    </source>
</reference>
<dbReference type="Proteomes" id="UP000283855">
    <property type="component" value="Unassembled WGS sequence"/>
</dbReference>
<dbReference type="InterPro" id="IPR025366">
    <property type="entry name" value="DUF4270"/>
</dbReference>
<dbReference type="AlphaFoldDB" id="A0A413SYU7"/>
<dbReference type="RefSeq" id="WP_118400580.1">
    <property type="nucleotide sequence ID" value="NZ_CABJGD010000019.1"/>
</dbReference>
<organism evidence="1 2">
    <name type="scientific">Phocaeicola coprophilus</name>
    <dbReference type="NCBI Taxonomy" id="387090"/>
    <lineage>
        <taxon>Bacteria</taxon>
        <taxon>Pseudomonadati</taxon>
        <taxon>Bacteroidota</taxon>
        <taxon>Bacteroidia</taxon>
        <taxon>Bacteroidales</taxon>
        <taxon>Bacteroidaceae</taxon>
        <taxon>Phocaeicola</taxon>
    </lineage>
</organism>
<evidence type="ECO:0000313" key="2">
    <source>
        <dbReference type="Proteomes" id="UP000283855"/>
    </source>
</evidence>
<proteinExistence type="predicted"/>
<dbReference type="Pfam" id="PF14092">
    <property type="entry name" value="DUF4270"/>
    <property type="match status" value="1"/>
</dbReference>
<protein>
    <submittedName>
        <fullName evidence="1">DUF4270 domain-containing protein</fullName>
    </submittedName>
</protein>